<accession>A0AB33XGB7</accession>
<comment type="caution">
    <text evidence="1">The sequence shown here is derived from an EMBL/GenBank/DDBJ whole genome shotgun (WGS) entry which is preliminary data.</text>
</comment>
<dbReference type="AlphaFoldDB" id="A0AB33XGB7"/>
<proteinExistence type="predicted"/>
<organism evidence="1 2">
    <name type="scientific">Helicobacter pylori Hp H-42</name>
    <dbReference type="NCBI Taxonomy" id="992047"/>
    <lineage>
        <taxon>Bacteria</taxon>
        <taxon>Pseudomonadati</taxon>
        <taxon>Campylobacterota</taxon>
        <taxon>Epsilonproteobacteria</taxon>
        <taxon>Campylobacterales</taxon>
        <taxon>Helicobacteraceae</taxon>
        <taxon>Helicobacter</taxon>
    </lineage>
</organism>
<evidence type="ECO:0000313" key="1">
    <source>
        <dbReference type="EMBL" id="EJB62199.1"/>
    </source>
</evidence>
<evidence type="ECO:0000313" key="2">
    <source>
        <dbReference type="Proteomes" id="UP000005514"/>
    </source>
</evidence>
<gene>
    <name evidence="1" type="ORF">HPHPH42_1227</name>
</gene>
<dbReference type="Proteomes" id="UP000005514">
    <property type="component" value="Unassembled WGS sequence"/>
</dbReference>
<name>A0AB33XGB7_HELPX</name>
<reference evidence="1 2" key="1">
    <citation type="submission" date="2012-04" db="EMBL/GenBank/DDBJ databases">
        <title>Genome sequence of Helicobacter pylori Hp H-42.</title>
        <authorList>
            <person name="Blanchard T.G."/>
            <person name="Czinn S.J."/>
            <person name="McCracken C."/>
            <person name="Abolude K."/>
            <person name="Maroo A."/>
            <person name="Santana-Cruz I."/>
            <person name="Tallon L.J."/>
            <person name="Ficke F.W.F."/>
        </authorList>
    </citation>
    <scope>NUCLEOTIDE SEQUENCE [LARGE SCALE GENOMIC DNA]</scope>
    <source>
        <strain evidence="1 2">Hp H-42</strain>
    </source>
</reference>
<protein>
    <submittedName>
        <fullName evidence="1">Uncharacterized protein</fullName>
    </submittedName>
</protein>
<sequence length="45" mass="5343">MHTFKLNFFPLLTRHLKRPNFIQANANLRARLLILSLAIFQFFVA</sequence>
<dbReference type="EMBL" id="AKON01000011">
    <property type="protein sequence ID" value="EJB62199.1"/>
    <property type="molecule type" value="Genomic_DNA"/>
</dbReference>